<proteinExistence type="predicted"/>
<feature type="signal peptide" evidence="1">
    <location>
        <begin position="1"/>
        <end position="16"/>
    </location>
</feature>
<sequence>MIVLLALCSLISSTTSFTPPKIVYGGWTPILPGHPFYFGGANKKYYDQHQVQSYSSSSQRPQHHSKYLYHSEAPNFHSGGVQQIEYGNHGHHVPEMESYQHHQINYNTHPREYRKKPKSQKPKKNIFAYYPPQSSYDSPPQHGSLDYKPVYIEIPRKPTEILENPHNFVPYILPSLKGFYSKDIKLADYGKEQTYLKIHPLGKVDPQSIHPIGHINLEKLQYIPGFHAEKEVKSNYDSSLPVSFRNQEKTEYQSPVHSSGHRYEPNYNHVSNNHVHSTEPHNINQIVNNFRGTNFPHYGVSEAAPKHQGSSYQDISGRQQTLVSYQPVKDASPPKSIAASYYLNTPDYRNQAYPNDSPHLQNAQTYQTKPEIYPEAKYTSSDSAHAETTKNLIMPSTASENLAEQVKNLLGSKLGSYNPSKSYYILDPQRSFLSPGRYHFAGYPNNPSGAGSYKDPNNSLMPKLLESYVPKNSKVKEIYRNPSILTHIQGTPAIVEREVAIVHVPVDSQAQYSSNTPTYTGDSGEVMYLTASTPKSIEIRNDSHFSPHREHNSHFILNETFTHHNYNPNEHSEAINKEDAECIFVGTRGLIGDDIHSISVNSGENGASPKESRSTKQYFHAYYAPSDHVPPKGYLKMSVAEFHKLFKNAEIQYIKRDQADAFRSLHKA</sequence>
<dbReference type="EMBL" id="BMAO01026587">
    <property type="protein sequence ID" value="GFR10837.1"/>
    <property type="molecule type" value="Genomic_DNA"/>
</dbReference>
<comment type="caution">
    <text evidence="2">The sequence shown here is derived from an EMBL/GenBank/DDBJ whole genome shotgun (WGS) entry which is preliminary data.</text>
</comment>
<name>A0A8X6LJN1_TRICU</name>
<keyword evidence="1" id="KW-0732">Signal</keyword>
<evidence type="ECO:0000313" key="2">
    <source>
        <dbReference type="EMBL" id="GFR10837.1"/>
    </source>
</evidence>
<reference evidence="2" key="1">
    <citation type="submission" date="2020-07" db="EMBL/GenBank/DDBJ databases">
        <title>Multicomponent nature underlies the extraordinary mechanical properties of spider dragline silk.</title>
        <authorList>
            <person name="Kono N."/>
            <person name="Nakamura H."/>
            <person name="Mori M."/>
            <person name="Yoshida Y."/>
            <person name="Ohtoshi R."/>
            <person name="Malay A.D."/>
            <person name="Moran D.A.P."/>
            <person name="Tomita M."/>
            <person name="Numata K."/>
            <person name="Arakawa K."/>
        </authorList>
    </citation>
    <scope>NUCLEOTIDE SEQUENCE</scope>
</reference>
<gene>
    <name evidence="2" type="primary">AVEN_127766_1</name>
    <name evidence="2" type="ORF">TNCT_560011</name>
</gene>
<evidence type="ECO:0000256" key="1">
    <source>
        <dbReference type="SAM" id="SignalP"/>
    </source>
</evidence>
<dbReference type="AlphaFoldDB" id="A0A8X6LJN1"/>
<dbReference type="OrthoDB" id="6426835at2759"/>
<protein>
    <submittedName>
        <fullName evidence="2">Uncharacterized protein</fullName>
    </submittedName>
</protein>
<feature type="chain" id="PRO_5036454257" evidence="1">
    <location>
        <begin position="17"/>
        <end position="668"/>
    </location>
</feature>
<evidence type="ECO:0000313" key="3">
    <source>
        <dbReference type="Proteomes" id="UP000887116"/>
    </source>
</evidence>
<organism evidence="2 3">
    <name type="scientific">Trichonephila clavata</name>
    <name type="common">Joro spider</name>
    <name type="synonym">Nephila clavata</name>
    <dbReference type="NCBI Taxonomy" id="2740835"/>
    <lineage>
        <taxon>Eukaryota</taxon>
        <taxon>Metazoa</taxon>
        <taxon>Ecdysozoa</taxon>
        <taxon>Arthropoda</taxon>
        <taxon>Chelicerata</taxon>
        <taxon>Arachnida</taxon>
        <taxon>Araneae</taxon>
        <taxon>Araneomorphae</taxon>
        <taxon>Entelegynae</taxon>
        <taxon>Araneoidea</taxon>
        <taxon>Nephilidae</taxon>
        <taxon>Trichonephila</taxon>
    </lineage>
</organism>
<dbReference type="Proteomes" id="UP000887116">
    <property type="component" value="Unassembled WGS sequence"/>
</dbReference>
<accession>A0A8X6LJN1</accession>
<keyword evidence="3" id="KW-1185">Reference proteome</keyword>